<keyword evidence="3" id="KW-1185">Reference proteome</keyword>
<organism evidence="2 3">
    <name type="scientific">Centaurea solstitialis</name>
    <name type="common">yellow star-thistle</name>
    <dbReference type="NCBI Taxonomy" id="347529"/>
    <lineage>
        <taxon>Eukaryota</taxon>
        <taxon>Viridiplantae</taxon>
        <taxon>Streptophyta</taxon>
        <taxon>Embryophyta</taxon>
        <taxon>Tracheophyta</taxon>
        <taxon>Spermatophyta</taxon>
        <taxon>Magnoliopsida</taxon>
        <taxon>eudicotyledons</taxon>
        <taxon>Gunneridae</taxon>
        <taxon>Pentapetalae</taxon>
        <taxon>asterids</taxon>
        <taxon>campanulids</taxon>
        <taxon>Asterales</taxon>
        <taxon>Asteraceae</taxon>
        <taxon>Carduoideae</taxon>
        <taxon>Cardueae</taxon>
        <taxon>Centaureinae</taxon>
        <taxon>Centaurea</taxon>
    </lineage>
</organism>
<accession>A0AA38SYI2</accession>
<feature type="domain" description="Aminotransferase-like plant mobile" evidence="1">
    <location>
        <begin position="39"/>
        <end position="167"/>
    </location>
</feature>
<proteinExistence type="predicted"/>
<name>A0AA38SYI2_9ASTR</name>
<dbReference type="Proteomes" id="UP001172457">
    <property type="component" value="Chromosome 7"/>
</dbReference>
<evidence type="ECO:0000313" key="2">
    <source>
        <dbReference type="EMBL" id="KAJ9541542.1"/>
    </source>
</evidence>
<dbReference type="PANTHER" id="PTHR46033:SF8">
    <property type="entry name" value="PROTEIN MAINTENANCE OF MERISTEMS-LIKE"/>
    <property type="match status" value="1"/>
</dbReference>
<dbReference type="AlphaFoldDB" id="A0AA38SYI2"/>
<evidence type="ECO:0000259" key="1">
    <source>
        <dbReference type="Pfam" id="PF10536"/>
    </source>
</evidence>
<dbReference type="Pfam" id="PF10536">
    <property type="entry name" value="PMD"/>
    <property type="match status" value="1"/>
</dbReference>
<protein>
    <recommendedName>
        <fullName evidence="1">Aminotransferase-like plant mobile domain-containing protein</fullName>
    </recommendedName>
</protein>
<dbReference type="GO" id="GO:0010073">
    <property type="term" value="P:meristem maintenance"/>
    <property type="evidence" value="ECO:0007669"/>
    <property type="project" value="InterPro"/>
</dbReference>
<sequence length="169" mass="19569">MRLFLEADHKVYTLFRTRHHSEQLLDPRRDNPSNEQCMRRDRAYILVLLGDAVFPNSNDNCLHMNLLGLLEDFDRWSRLSWGSAVLACLYRNLCKASKSGEKSIADLLMLLQLSDWCRIRATRPTYVGERNAMPFGVRWNGPLTFASVPRHKISGYRKILSAITDREVS</sequence>
<dbReference type="InterPro" id="IPR044824">
    <property type="entry name" value="MAIN-like"/>
</dbReference>
<evidence type="ECO:0000313" key="3">
    <source>
        <dbReference type="Proteomes" id="UP001172457"/>
    </source>
</evidence>
<dbReference type="EMBL" id="JARYMX010000007">
    <property type="protein sequence ID" value="KAJ9541542.1"/>
    <property type="molecule type" value="Genomic_DNA"/>
</dbReference>
<comment type="caution">
    <text evidence="2">The sequence shown here is derived from an EMBL/GenBank/DDBJ whole genome shotgun (WGS) entry which is preliminary data.</text>
</comment>
<dbReference type="InterPro" id="IPR019557">
    <property type="entry name" value="AminoTfrase-like_pln_mobile"/>
</dbReference>
<dbReference type="PANTHER" id="PTHR46033">
    <property type="entry name" value="PROTEIN MAIN-LIKE 2"/>
    <property type="match status" value="1"/>
</dbReference>
<reference evidence="2" key="1">
    <citation type="submission" date="2023-03" db="EMBL/GenBank/DDBJ databases">
        <title>Chromosome-scale reference genome and RAD-based genetic map of yellow starthistle (Centaurea solstitialis) reveal putative structural variation and QTLs associated with invader traits.</title>
        <authorList>
            <person name="Reatini B."/>
            <person name="Cang F.A."/>
            <person name="Jiang Q."/>
            <person name="Mckibben M.T.W."/>
            <person name="Barker M.S."/>
            <person name="Rieseberg L.H."/>
            <person name="Dlugosch K.M."/>
        </authorList>
    </citation>
    <scope>NUCLEOTIDE SEQUENCE</scope>
    <source>
        <strain evidence="2">CAN-66</strain>
        <tissue evidence="2">Leaf</tissue>
    </source>
</reference>
<gene>
    <name evidence="2" type="ORF">OSB04_028048</name>
</gene>